<dbReference type="Pfam" id="PF06968">
    <property type="entry name" value="BATS"/>
    <property type="match status" value="1"/>
</dbReference>
<evidence type="ECO:0000256" key="6">
    <source>
        <dbReference type="ARBA" id="ARBA00023014"/>
    </source>
</evidence>
<dbReference type="HOGENOM" id="CLU_046249_0_0_7"/>
<dbReference type="STRING" id="706587.Desti_5158"/>
<keyword evidence="6" id="KW-0411">Iron-sulfur</keyword>
<organism evidence="8 9">
    <name type="scientific">Desulfomonile tiedjei (strain ATCC 49306 / DSM 6799 / DCB-1)</name>
    <dbReference type="NCBI Taxonomy" id="706587"/>
    <lineage>
        <taxon>Bacteria</taxon>
        <taxon>Pseudomonadati</taxon>
        <taxon>Thermodesulfobacteriota</taxon>
        <taxon>Desulfomonilia</taxon>
        <taxon>Desulfomonilales</taxon>
        <taxon>Desulfomonilaceae</taxon>
        <taxon>Desulfomonile</taxon>
    </lineage>
</organism>
<dbReference type="InterPro" id="IPR058240">
    <property type="entry name" value="rSAM_sf"/>
</dbReference>
<dbReference type="NCBIfam" id="TIGR03955">
    <property type="entry name" value="rSAM_HydG"/>
    <property type="match status" value="1"/>
</dbReference>
<evidence type="ECO:0000256" key="4">
    <source>
        <dbReference type="ARBA" id="ARBA00022723"/>
    </source>
</evidence>
<evidence type="ECO:0000256" key="5">
    <source>
        <dbReference type="ARBA" id="ARBA00023004"/>
    </source>
</evidence>
<dbReference type="AlphaFoldDB" id="I4CDX0"/>
<sequence>MAELALKKEQFSFIDEYRIWSELSQAQHPVAKQVEEVLERAREKKGLTTLETAVLLQNEDKELDEAIFEVARQIKLEIYGNRIVLFAPLYISNECGNSCSYCGFAARNKELHRKTLNATEIREEVQTLEELGHKRLLLVYGERSDFNGEHYAKDVETVYSVKSGKSGEIRRLNVNLAPLSVEDFRILKGSGIGTYQCFQETYHRDTYEKVHLSGRKKDFLWRLYALHRAQEAGIDDVAMGALFGLFNHKFEVLALLMHAQQLEKDFGVGPHTISFPRIEPALGAAISYTPPNPVDNYNFKKVVAILRIMTPYTGLILTTRENADFRKELLKIGVSQMSAGSRTYPGAYRDSRANLPDKQQFTIGDTRSLDEVIFDLSENLAYIPSFCTACYRLGRTGDHFMGLAKSSFINKFCQPNALLTFKEYLNDYASDRTRASGQPLISRELLRFEDNSRCAAVEARLKRIDDGERDLYF</sequence>
<dbReference type="InterPro" id="IPR010722">
    <property type="entry name" value="BATS_dom"/>
</dbReference>
<accession>I4CDX0</accession>
<dbReference type="SMART" id="SM00876">
    <property type="entry name" value="BATS"/>
    <property type="match status" value="1"/>
</dbReference>
<dbReference type="PANTHER" id="PTHR43583:SF2">
    <property type="entry name" value="THIAZOLE BIOSYNTHESIS PROTEIN"/>
    <property type="match status" value="1"/>
</dbReference>
<evidence type="ECO:0000259" key="7">
    <source>
        <dbReference type="PROSITE" id="PS51918"/>
    </source>
</evidence>
<dbReference type="InterPro" id="IPR007197">
    <property type="entry name" value="rSAM"/>
</dbReference>
<dbReference type="GO" id="GO:0042364">
    <property type="term" value="P:water-soluble vitamin biosynthetic process"/>
    <property type="evidence" value="ECO:0007669"/>
    <property type="project" value="UniProtKB-ARBA"/>
</dbReference>
<dbReference type="eggNOG" id="COG0502">
    <property type="taxonomic scope" value="Bacteria"/>
</dbReference>
<dbReference type="SFLD" id="SFLDG01081">
    <property type="entry name" value="cleavage_of_the_Ca-Cb_bond_in"/>
    <property type="match status" value="1"/>
</dbReference>
<dbReference type="Pfam" id="PF04055">
    <property type="entry name" value="Radical_SAM"/>
    <property type="match status" value="1"/>
</dbReference>
<dbReference type="SFLD" id="SFLDG01060">
    <property type="entry name" value="BATS_domain_containing"/>
    <property type="match status" value="1"/>
</dbReference>
<dbReference type="InterPro" id="IPR034428">
    <property type="entry name" value="ThiH/NoCL/HydG-like"/>
</dbReference>
<evidence type="ECO:0000313" key="8">
    <source>
        <dbReference type="EMBL" id="AFM27761.1"/>
    </source>
</evidence>
<protein>
    <submittedName>
        <fullName evidence="8">Iron-only hydrogenase maturation protein HydG</fullName>
    </submittedName>
</protein>
<proteinExistence type="predicted"/>
<feature type="domain" description="Radical SAM core" evidence="7">
    <location>
        <begin position="81"/>
        <end position="312"/>
    </location>
</feature>
<keyword evidence="2" id="KW-0004">4Fe-4S</keyword>
<dbReference type="SFLD" id="SFLDS00029">
    <property type="entry name" value="Radical_SAM"/>
    <property type="match status" value="1"/>
</dbReference>
<dbReference type="EMBL" id="CP003360">
    <property type="protein sequence ID" value="AFM27761.1"/>
    <property type="molecule type" value="Genomic_DNA"/>
</dbReference>
<evidence type="ECO:0000256" key="1">
    <source>
        <dbReference type="ARBA" id="ARBA00001966"/>
    </source>
</evidence>
<dbReference type="InterPro" id="IPR013785">
    <property type="entry name" value="Aldolase_TIM"/>
</dbReference>
<dbReference type="KEGG" id="dti:Desti_5158"/>
<keyword evidence="4" id="KW-0479">Metal-binding</keyword>
<dbReference type="PATRIC" id="fig|706587.4.peg.5833"/>
<dbReference type="Proteomes" id="UP000006055">
    <property type="component" value="Chromosome"/>
</dbReference>
<evidence type="ECO:0000313" key="9">
    <source>
        <dbReference type="Proteomes" id="UP000006055"/>
    </source>
</evidence>
<dbReference type="InterPro" id="IPR024007">
    <property type="entry name" value="FeFe-hyd_mat_HydG"/>
</dbReference>
<reference evidence="9" key="1">
    <citation type="submission" date="2012-06" db="EMBL/GenBank/DDBJ databases">
        <title>Complete sequence of chromosome of Desulfomonile tiedjei DSM 6799.</title>
        <authorList>
            <person name="Lucas S."/>
            <person name="Copeland A."/>
            <person name="Lapidus A."/>
            <person name="Glavina del Rio T."/>
            <person name="Dalin E."/>
            <person name="Tice H."/>
            <person name="Bruce D."/>
            <person name="Goodwin L."/>
            <person name="Pitluck S."/>
            <person name="Peters L."/>
            <person name="Ovchinnikova G."/>
            <person name="Zeytun A."/>
            <person name="Lu M."/>
            <person name="Kyrpides N."/>
            <person name="Mavromatis K."/>
            <person name="Ivanova N."/>
            <person name="Brettin T."/>
            <person name="Detter J.C."/>
            <person name="Han C."/>
            <person name="Larimer F."/>
            <person name="Land M."/>
            <person name="Hauser L."/>
            <person name="Markowitz V."/>
            <person name="Cheng J.-F."/>
            <person name="Hugenholtz P."/>
            <person name="Woyke T."/>
            <person name="Wu D."/>
            <person name="Spring S."/>
            <person name="Schroeder M."/>
            <person name="Brambilla E."/>
            <person name="Klenk H.-P."/>
            <person name="Eisen J.A."/>
        </authorList>
    </citation>
    <scope>NUCLEOTIDE SEQUENCE [LARGE SCALE GENOMIC DNA]</scope>
    <source>
        <strain evidence="9">ATCC 49306 / DSM 6799 / DCB-1</strain>
    </source>
</reference>
<dbReference type="Gene3D" id="3.20.20.70">
    <property type="entry name" value="Aldolase class I"/>
    <property type="match status" value="1"/>
</dbReference>
<evidence type="ECO:0000256" key="3">
    <source>
        <dbReference type="ARBA" id="ARBA00022691"/>
    </source>
</evidence>
<dbReference type="PROSITE" id="PS51918">
    <property type="entry name" value="RADICAL_SAM"/>
    <property type="match status" value="1"/>
</dbReference>
<keyword evidence="9" id="KW-1185">Reference proteome</keyword>
<name>I4CDX0_DESTA</name>
<dbReference type="GO" id="GO:0044272">
    <property type="term" value="P:sulfur compound biosynthetic process"/>
    <property type="evidence" value="ECO:0007669"/>
    <property type="project" value="UniProtKB-ARBA"/>
</dbReference>
<dbReference type="RefSeq" id="WP_014812863.1">
    <property type="nucleotide sequence ID" value="NC_018025.1"/>
</dbReference>
<dbReference type="GO" id="GO:0046872">
    <property type="term" value="F:metal ion binding"/>
    <property type="evidence" value="ECO:0007669"/>
    <property type="project" value="UniProtKB-KW"/>
</dbReference>
<keyword evidence="3" id="KW-0949">S-adenosyl-L-methionine</keyword>
<dbReference type="PANTHER" id="PTHR43583">
    <property type="entry name" value="2-IMINOACETATE SYNTHASE"/>
    <property type="match status" value="1"/>
</dbReference>
<keyword evidence="5" id="KW-0408">Iron</keyword>
<dbReference type="OrthoDB" id="3320990at2"/>
<dbReference type="GO" id="GO:0003824">
    <property type="term" value="F:catalytic activity"/>
    <property type="evidence" value="ECO:0007669"/>
    <property type="project" value="InterPro"/>
</dbReference>
<dbReference type="CDD" id="cd01335">
    <property type="entry name" value="Radical_SAM"/>
    <property type="match status" value="1"/>
</dbReference>
<gene>
    <name evidence="8" type="ordered locus">Desti_5158</name>
</gene>
<dbReference type="SUPFAM" id="SSF102114">
    <property type="entry name" value="Radical SAM enzymes"/>
    <property type="match status" value="1"/>
</dbReference>
<dbReference type="GO" id="GO:0051539">
    <property type="term" value="F:4 iron, 4 sulfur cluster binding"/>
    <property type="evidence" value="ECO:0007669"/>
    <property type="project" value="UniProtKB-KW"/>
</dbReference>
<comment type="cofactor">
    <cofactor evidence="1">
        <name>[4Fe-4S] cluster</name>
        <dbReference type="ChEBI" id="CHEBI:49883"/>
    </cofactor>
</comment>
<evidence type="ECO:0000256" key="2">
    <source>
        <dbReference type="ARBA" id="ARBA00022485"/>
    </source>
</evidence>
<dbReference type="SFLD" id="SFLDF00319">
    <property type="entry name" value="Fe_hydrogenase_maturase_(HydG"/>
    <property type="match status" value="1"/>
</dbReference>